<protein>
    <submittedName>
        <fullName evidence="1">Uncharacterized protein</fullName>
    </submittedName>
</protein>
<sequence>MLARPFRVLAAVAVSGAVLVTAPGCGSEEALGDGVDGAALADRARTVAKAWDGSAAATAWRTGYHPAGETVQPPRGGLHGRADERAFEDGRFVLRGKLPDPGPRGGWVRWPGEPVLARPLVGADESYRTLAVHRAARAGEPHLTVTGVARGEMRVATSRGPATVPAWLYTLDGYTAPLKQAAVLPSKSPRPPIGWARELPGLPLDRLVGTAPDGRAVTVIALHGACDDGAIVKPLETDGSVVLLPSVRNRNDDGSLCTSQAQMQRVTVELERPVGDRVVLDALTGRPVPYKGMRGLTP</sequence>
<organism evidence="1 2">
    <name type="scientific">Streptomyces venezuelae</name>
    <dbReference type="NCBI Taxonomy" id="54571"/>
    <lineage>
        <taxon>Bacteria</taxon>
        <taxon>Bacillati</taxon>
        <taxon>Actinomycetota</taxon>
        <taxon>Actinomycetes</taxon>
        <taxon>Kitasatosporales</taxon>
        <taxon>Streptomycetaceae</taxon>
        <taxon>Streptomyces</taxon>
    </lineage>
</organism>
<gene>
    <name evidence="1" type="ORF">DEJ49_35505</name>
</gene>
<dbReference type="Proteomes" id="UP000324015">
    <property type="component" value="Chromosome"/>
</dbReference>
<evidence type="ECO:0000313" key="2">
    <source>
        <dbReference type="Proteomes" id="UP000324015"/>
    </source>
</evidence>
<dbReference type="EMBL" id="CP029191">
    <property type="protein sequence ID" value="QES45589.1"/>
    <property type="molecule type" value="Genomic_DNA"/>
</dbReference>
<accession>A0A5P2CXK0</accession>
<name>A0A5P2CXK0_STRVZ</name>
<reference evidence="1 2" key="1">
    <citation type="submission" date="2018-05" db="EMBL/GenBank/DDBJ databases">
        <title>Streptomyces venezuelae.</title>
        <authorList>
            <person name="Kim W."/>
            <person name="Lee N."/>
            <person name="Cho B.-K."/>
        </authorList>
    </citation>
    <scope>NUCLEOTIDE SEQUENCE [LARGE SCALE GENOMIC DNA]</scope>
    <source>
        <strain evidence="1 2">ATCC 14585</strain>
    </source>
</reference>
<proteinExistence type="predicted"/>
<dbReference type="RefSeq" id="WP_150187890.1">
    <property type="nucleotide sequence ID" value="NZ_CP029191.1"/>
</dbReference>
<dbReference type="AlphaFoldDB" id="A0A5P2CXK0"/>
<evidence type="ECO:0000313" key="1">
    <source>
        <dbReference type="EMBL" id="QES45589.1"/>
    </source>
</evidence>